<sequence>MIVDLMGMGKRHAWVNGLSIGRYWPSYLSNENDYSSNCDFRGAYLDGKCATNGGKPIQRWYYIPRSYLNYGGREHTDFIRRVWWDAIGYRYPNNEGEKGMCNALCWKHVGAVMP</sequence>
<dbReference type="Proteomes" id="UP000685013">
    <property type="component" value="Chromosome 20"/>
</dbReference>
<keyword evidence="5" id="KW-1185">Reference proteome</keyword>
<feature type="non-terminal residue" evidence="4">
    <location>
        <position position="1"/>
    </location>
</feature>
<evidence type="ECO:0000313" key="5">
    <source>
        <dbReference type="Proteomes" id="UP000685013"/>
    </source>
</evidence>
<accession>A0AAV6LVU7</accession>
<dbReference type="AlphaFoldDB" id="A0AAV6LVU7"/>
<keyword evidence="1" id="KW-0378">Hydrolase</keyword>
<dbReference type="InterPro" id="IPR048913">
    <property type="entry name" value="BetaGal_gal-bd"/>
</dbReference>
<dbReference type="EMBL" id="JAGKQH010000020">
    <property type="protein sequence ID" value="KAG6571251.1"/>
    <property type="molecule type" value="Genomic_DNA"/>
</dbReference>
<gene>
    <name evidence="4" type="primary">BGAL7</name>
    <name evidence="4" type="ORF">SDJN03_30166</name>
</gene>
<dbReference type="Pfam" id="PF21467">
    <property type="entry name" value="BetaGal_gal-bd"/>
    <property type="match status" value="1"/>
</dbReference>
<evidence type="ECO:0000256" key="1">
    <source>
        <dbReference type="ARBA" id="ARBA00022801"/>
    </source>
</evidence>
<evidence type="ECO:0000256" key="2">
    <source>
        <dbReference type="ARBA" id="ARBA00023295"/>
    </source>
</evidence>
<evidence type="ECO:0000259" key="3">
    <source>
        <dbReference type="Pfam" id="PF21467"/>
    </source>
</evidence>
<organism evidence="4 5">
    <name type="scientific">Cucurbita argyrosperma subsp. sororia</name>
    <dbReference type="NCBI Taxonomy" id="37648"/>
    <lineage>
        <taxon>Eukaryota</taxon>
        <taxon>Viridiplantae</taxon>
        <taxon>Streptophyta</taxon>
        <taxon>Embryophyta</taxon>
        <taxon>Tracheophyta</taxon>
        <taxon>Spermatophyta</taxon>
        <taxon>Magnoliopsida</taxon>
        <taxon>eudicotyledons</taxon>
        <taxon>Gunneridae</taxon>
        <taxon>Pentapetalae</taxon>
        <taxon>rosids</taxon>
        <taxon>fabids</taxon>
        <taxon>Cucurbitales</taxon>
        <taxon>Cucurbitaceae</taxon>
        <taxon>Cucurbiteae</taxon>
        <taxon>Cucurbita</taxon>
    </lineage>
</organism>
<evidence type="ECO:0000313" key="4">
    <source>
        <dbReference type="EMBL" id="KAG6571251.1"/>
    </source>
</evidence>
<comment type="caution">
    <text evidence="4">The sequence shown here is derived from an EMBL/GenBank/DDBJ whole genome shotgun (WGS) entry which is preliminary data.</text>
</comment>
<proteinExistence type="predicted"/>
<reference evidence="4 5" key="1">
    <citation type="journal article" date="2021" name="Hortic Res">
        <title>The domestication of Cucurbita argyrosperma as revealed by the genome of its wild relative.</title>
        <authorList>
            <person name="Barrera-Redondo J."/>
            <person name="Sanchez-de la Vega G."/>
            <person name="Aguirre-Liguori J.A."/>
            <person name="Castellanos-Morales G."/>
            <person name="Gutierrez-Guerrero Y.T."/>
            <person name="Aguirre-Dugua X."/>
            <person name="Aguirre-Planter E."/>
            <person name="Tenaillon M.I."/>
            <person name="Lira-Saade R."/>
            <person name="Eguiarte L.E."/>
        </authorList>
    </citation>
    <scope>NUCLEOTIDE SEQUENCE [LARGE SCALE GENOMIC DNA]</scope>
    <source>
        <strain evidence="4">JBR-2021</strain>
    </source>
</reference>
<feature type="domain" description="Beta-galactosidase galactose-binding" evidence="3">
    <location>
        <begin position="2"/>
        <end position="71"/>
    </location>
</feature>
<name>A0AAV6LVU7_9ROSI</name>
<protein>
    <submittedName>
        <fullName evidence="4">Beta-galactosidase 7</fullName>
    </submittedName>
</protein>
<dbReference type="GO" id="GO:0016798">
    <property type="term" value="F:hydrolase activity, acting on glycosyl bonds"/>
    <property type="evidence" value="ECO:0007669"/>
    <property type="project" value="UniProtKB-KW"/>
</dbReference>
<keyword evidence="2" id="KW-0326">Glycosidase</keyword>